<sequence>MSYSSPLPSRLCAISQLSMLRSGDKVRFLGCVNQYHESTALLSLFHNFPSSQDQQTTQVDISQLLDTIDHQHLQVGAWLNVIGYITPSASKSRPKIQAIIVWSAGAINLQQYENALISRQTI</sequence>
<dbReference type="InterPro" id="IPR012340">
    <property type="entry name" value="NA-bd_OB-fold"/>
</dbReference>
<gene>
    <name evidence="1" type="ORF">AWRI4620_LOCUS6788</name>
</gene>
<evidence type="ECO:0000313" key="1">
    <source>
        <dbReference type="EMBL" id="CAD0112533.1"/>
    </source>
</evidence>
<dbReference type="Pfam" id="PF12658">
    <property type="entry name" value="Ten1"/>
    <property type="match status" value="1"/>
</dbReference>
<accession>A0A9N8KRU4</accession>
<dbReference type="Proteomes" id="UP000745764">
    <property type="component" value="Unassembled WGS sequence"/>
</dbReference>
<proteinExistence type="predicted"/>
<dbReference type="EMBL" id="CAINUL010000015">
    <property type="protein sequence ID" value="CAD0112533.1"/>
    <property type="molecule type" value="Genomic_DNA"/>
</dbReference>
<name>A0A9N8KRU4_9PEZI</name>
<evidence type="ECO:0000313" key="2">
    <source>
        <dbReference type="Proteomes" id="UP000745764"/>
    </source>
</evidence>
<dbReference type="OrthoDB" id="5275361at2759"/>
<comment type="caution">
    <text evidence="1">The sequence shown here is derived from an EMBL/GenBank/DDBJ whole genome shotgun (WGS) entry which is preliminary data.</text>
</comment>
<dbReference type="GO" id="GO:0016233">
    <property type="term" value="P:telomere capping"/>
    <property type="evidence" value="ECO:0007669"/>
    <property type="project" value="InterPro"/>
</dbReference>
<dbReference type="InterPro" id="IPR024222">
    <property type="entry name" value="Ten1_fungal"/>
</dbReference>
<dbReference type="AlphaFoldDB" id="A0A9N8KRU4"/>
<organism evidence="1 2">
    <name type="scientific">Aureobasidium uvarum</name>
    <dbReference type="NCBI Taxonomy" id="2773716"/>
    <lineage>
        <taxon>Eukaryota</taxon>
        <taxon>Fungi</taxon>
        <taxon>Dikarya</taxon>
        <taxon>Ascomycota</taxon>
        <taxon>Pezizomycotina</taxon>
        <taxon>Dothideomycetes</taxon>
        <taxon>Dothideomycetidae</taxon>
        <taxon>Dothideales</taxon>
        <taxon>Saccotheciaceae</taxon>
        <taxon>Aureobasidium</taxon>
    </lineage>
</organism>
<keyword evidence="2" id="KW-1185">Reference proteome</keyword>
<reference evidence="1" key="1">
    <citation type="submission" date="2020-06" db="EMBL/GenBank/DDBJ databases">
        <authorList>
            <person name="Onetto C."/>
        </authorList>
    </citation>
    <scope>NUCLEOTIDE SEQUENCE</scope>
</reference>
<dbReference type="GO" id="GO:0043047">
    <property type="term" value="F:single-stranded telomeric DNA binding"/>
    <property type="evidence" value="ECO:0007669"/>
    <property type="project" value="InterPro"/>
</dbReference>
<dbReference type="Gene3D" id="2.40.50.140">
    <property type="entry name" value="Nucleic acid-binding proteins"/>
    <property type="match status" value="1"/>
</dbReference>
<protein>
    <submittedName>
        <fullName evidence="1">Uncharacterized protein</fullName>
    </submittedName>
</protein>
<dbReference type="GO" id="GO:1990879">
    <property type="term" value="C:CST complex"/>
    <property type="evidence" value="ECO:0007669"/>
    <property type="project" value="InterPro"/>
</dbReference>